<evidence type="ECO:0000256" key="3">
    <source>
        <dbReference type="ARBA" id="ARBA00022801"/>
    </source>
</evidence>
<dbReference type="STRING" id="1188319.OYT1_00231"/>
<dbReference type="InterPro" id="IPR047272">
    <property type="entry name" value="S49_SppA_C"/>
</dbReference>
<evidence type="ECO:0000256" key="2">
    <source>
        <dbReference type="ARBA" id="ARBA00022670"/>
    </source>
</evidence>
<dbReference type="AlphaFoldDB" id="A0A2Z6G9C1"/>
<dbReference type="RefSeq" id="WP_062625483.1">
    <property type="nucleotide sequence ID" value="NZ_AP018738.1"/>
</dbReference>
<keyword evidence="8" id="KW-1185">Reference proteome</keyword>
<sequence length="318" mass="34549">MSEQNNNWERGVLEKLAMSAIQEQRRSRHWSILFKVLTFGYLFILLYLLMGWGETKKEAGIGGSNHTALVNLHGVIASDTAANADDIISSLQNAFEDAHTQGVVLRINSPGGSPVQAGYINDEIRRLRAKYPNIPLYVVVEDICASGGYFVAAAADKIFVNKASMVGSIGVLMDGFGFTGTMEKLGVERRLITAGDNKGFLDPFSPASPAHKEYAQQMVGEIHQQFIDVVRQGRGSRLKQSPEMFSGLVWTGERSIELGLADAVGSLDFVARDIIKAENIVDFTVHEGLADRLAQRFGAGVASAIPGFMTKLGKTGLQ</sequence>
<evidence type="ECO:0000256" key="1">
    <source>
        <dbReference type="ARBA" id="ARBA00008683"/>
    </source>
</evidence>
<dbReference type="OrthoDB" id="9764363at2"/>
<protein>
    <submittedName>
        <fullName evidence="7">Signal peptide peptidase SppA</fullName>
    </submittedName>
</protein>
<comment type="similarity">
    <text evidence="1">Belongs to the peptidase S49 family.</text>
</comment>
<organism evidence="7 8">
    <name type="scientific">Ferriphaselus amnicola</name>
    <dbReference type="NCBI Taxonomy" id="1188319"/>
    <lineage>
        <taxon>Bacteria</taxon>
        <taxon>Pseudomonadati</taxon>
        <taxon>Pseudomonadota</taxon>
        <taxon>Betaproteobacteria</taxon>
        <taxon>Nitrosomonadales</taxon>
        <taxon>Gallionellaceae</taxon>
        <taxon>Ferriphaselus</taxon>
    </lineage>
</organism>
<evidence type="ECO:0000313" key="8">
    <source>
        <dbReference type="Proteomes" id="UP000033070"/>
    </source>
</evidence>
<dbReference type="Gene3D" id="3.90.226.10">
    <property type="entry name" value="2-enoyl-CoA Hydratase, Chain A, domain 1"/>
    <property type="match status" value="1"/>
</dbReference>
<dbReference type="PANTHER" id="PTHR42987">
    <property type="entry name" value="PEPTIDASE S49"/>
    <property type="match status" value="1"/>
</dbReference>
<keyword evidence="5" id="KW-0472">Membrane</keyword>
<keyword evidence="5" id="KW-1133">Transmembrane helix</keyword>
<dbReference type="InterPro" id="IPR029045">
    <property type="entry name" value="ClpP/crotonase-like_dom_sf"/>
</dbReference>
<dbReference type="InterPro" id="IPR002142">
    <property type="entry name" value="Peptidase_S49"/>
</dbReference>
<dbReference type="PANTHER" id="PTHR42987:SF8">
    <property type="entry name" value="PROTEINASE"/>
    <property type="match status" value="1"/>
</dbReference>
<evidence type="ECO:0000256" key="4">
    <source>
        <dbReference type="ARBA" id="ARBA00022825"/>
    </source>
</evidence>
<dbReference type="KEGG" id="fam:OYT1_ch0521"/>
<evidence type="ECO:0000256" key="5">
    <source>
        <dbReference type="SAM" id="Phobius"/>
    </source>
</evidence>
<dbReference type="Pfam" id="PF01343">
    <property type="entry name" value="Peptidase_S49"/>
    <property type="match status" value="1"/>
</dbReference>
<dbReference type="GO" id="GO:0006508">
    <property type="term" value="P:proteolysis"/>
    <property type="evidence" value="ECO:0007669"/>
    <property type="project" value="UniProtKB-KW"/>
</dbReference>
<reference evidence="7 8" key="1">
    <citation type="submission" date="2018-06" db="EMBL/GenBank/DDBJ databases">
        <title>OYT1 Genome Sequencing.</title>
        <authorList>
            <person name="Kato S."/>
            <person name="Itoh T."/>
            <person name="Ohkuma M."/>
        </authorList>
    </citation>
    <scope>NUCLEOTIDE SEQUENCE [LARGE SCALE GENOMIC DNA]</scope>
    <source>
        <strain evidence="7 8">OYT1</strain>
    </source>
</reference>
<gene>
    <name evidence="7" type="ORF">OYT1_ch0521</name>
</gene>
<accession>A0A2Z6G9C1</accession>
<keyword evidence="5" id="KW-0812">Transmembrane</keyword>
<evidence type="ECO:0000313" key="7">
    <source>
        <dbReference type="EMBL" id="BBE50090.1"/>
    </source>
</evidence>
<dbReference type="EMBL" id="AP018738">
    <property type="protein sequence ID" value="BBE50090.1"/>
    <property type="molecule type" value="Genomic_DNA"/>
</dbReference>
<feature type="transmembrane region" description="Helical" evidence="5">
    <location>
        <begin position="32"/>
        <end position="52"/>
    </location>
</feature>
<dbReference type="GO" id="GO:0008236">
    <property type="term" value="F:serine-type peptidase activity"/>
    <property type="evidence" value="ECO:0007669"/>
    <property type="project" value="UniProtKB-KW"/>
</dbReference>
<name>A0A2Z6G9C1_9PROT</name>
<dbReference type="CDD" id="cd07023">
    <property type="entry name" value="S49_Sppa_N_C"/>
    <property type="match status" value="1"/>
</dbReference>
<evidence type="ECO:0000259" key="6">
    <source>
        <dbReference type="Pfam" id="PF01343"/>
    </source>
</evidence>
<feature type="domain" description="Peptidase S49" evidence="6">
    <location>
        <begin position="132"/>
        <end position="273"/>
    </location>
</feature>
<proteinExistence type="inferred from homology"/>
<keyword evidence="2" id="KW-0645">Protease</keyword>
<dbReference type="Proteomes" id="UP000033070">
    <property type="component" value="Chromosome"/>
</dbReference>
<keyword evidence="3" id="KW-0378">Hydrolase</keyword>
<dbReference type="SUPFAM" id="SSF52096">
    <property type="entry name" value="ClpP/crotonase"/>
    <property type="match status" value="1"/>
</dbReference>
<keyword evidence="4" id="KW-0720">Serine protease</keyword>